<dbReference type="GO" id="GO:0005886">
    <property type="term" value="C:plasma membrane"/>
    <property type="evidence" value="ECO:0007669"/>
    <property type="project" value="UniProtKB-SubCell"/>
</dbReference>
<evidence type="ECO:0000256" key="3">
    <source>
        <dbReference type="ARBA" id="ARBA00022475"/>
    </source>
</evidence>
<keyword evidence="5 8" id="KW-1133">Transmembrane helix</keyword>
<evidence type="ECO:0000256" key="7">
    <source>
        <dbReference type="RuleBase" id="RU003942"/>
    </source>
</evidence>
<dbReference type="InterPro" id="IPR037185">
    <property type="entry name" value="EmrE-like"/>
</dbReference>
<dbReference type="Gene3D" id="1.10.3730.20">
    <property type="match status" value="1"/>
</dbReference>
<dbReference type="EMBL" id="RHHT01000048">
    <property type="protein sequence ID" value="RNB74734.1"/>
    <property type="molecule type" value="Genomic_DNA"/>
</dbReference>
<gene>
    <name evidence="9" type="ORF">EDM58_19670</name>
</gene>
<evidence type="ECO:0000256" key="2">
    <source>
        <dbReference type="ARBA" id="ARBA00022448"/>
    </source>
</evidence>
<dbReference type="RefSeq" id="WP_122914835.1">
    <property type="nucleotide sequence ID" value="NZ_RHHT01000048.1"/>
</dbReference>
<keyword evidence="2" id="KW-0813">Transport</keyword>
<dbReference type="PANTHER" id="PTHR30561:SF0">
    <property type="entry name" value="GUANIDINIUM EXPORTER"/>
    <property type="match status" value="1"/>
</dbReference>
<keyword evidence="4 7" id="KW-0812">Transmembrane</keyword>
<dbReference type="Pfam" id="PF00893">
    <property type="entry name" value="Multi_Drug_Res"/>
    <property type="match status" value="1"/>
</dbReference>
<protein>
    <submittedName>
        <fullName evidence="9">QacE family quaternary ammonium compound efflux SMR transporter</fullName>
    </submittedName>
</protein>
<reference evidence="9 10" key="1">
    <citation type="submission" date="2018-10" db="EMBL/GenBank/DDBJ databases">
        <title>Phylogenomics of Brevibacillus.</title>
        <authorList>
            <person name="Dunlap C."/>
        </authorList>
    </citation>
    <scope>NUCLEOTIDE SEQUENCE [LARGE SCALE GENOMIC DNA]</scope>
    <source>
        <strain evidence="9 10">JCM 15085</strain>
    </source>
</reference>
<sequence length="112" mass="12000">MSWFLVITAGMLEVVWASSLKIASTPLQWTGIVLLIAVSFILLIQSYKKIPVAIAYAVFVGIGTIGTYITGVLTGDPFSLKQAIAMLGVLIGIIGLKVFTKDNERATKGERA</sequence>
<dbReference type="Proteomes" id="UP000281915">
    <property type="component" value="Unassembled WGS sequence"/>
</dbReference>
<evidence type="ECO:0000256" key="8">
    <source>
        <dbReference type="SAM" id="Phobius"/>
    </source>
</evidence>
<dbReference type="PANTHER" id="PTHR30561">
    <property type="entry name" value="SMR FAMILY PROTON-DEPENDENT DRUG EFFLUX TRANSPORTER SUGE"/>
    <property type="match status" value="1"/>
</dbReference>
<evidence type="ECO:0000313" key="9">
    <source>
        <dbReference type="EMBL" id="RNB74734.1"/>
    </source>
</evidence>
<feature type="transmembrane region" description="Helical" evidence="8">
    <location>
        <begin position="80"/>
        <end position="99"/>
    </location>
</feature>
<evidence type="ECO:0000256" key="1">
    <source>
        <dbReference type="ARBA" id="ARBA00004651"/>
    </source>
</evidence>
<feature type="transmembrane region" description="Helical" evidence="8">
    <location>
        <begin position="54"/>
        <end position="74"/>
    </location>
</feature>
<dbReference type="InterPro" id="IPR000390">
    <property type="entry name" value="Small_drug/metabolite_transptr"/>
</dbReference>
<dbReference type="InterPro" id="IPR045324">
    <property type="entry name" value="Small_multidrug_res"/>
</dbReference>
<evidence type="ECO:0000256" key="6">
    <source>
        <dbReference type="ARBA" id="ARBA00023136"/>
    </source>
</evidence>
<dbReference type="SUPFAM" id="SSF103481">
    <property type="entry name" value="Multidrug resistance efflux transporter EmrE"/>
    <property type="match status" value="1"/>
</dbReference>
<keyword evidence="3" id="KW-1003">Cell membrane</keyword>
<comment type="similarity">
    <text evidence="7">Belongs to the drug/metabolite transporter (DMT) superfamily. Small multidrug resistance (SMR) (TC 2.A.7.1) family.</text>
</comment>
<keyword evidence="6 8" id="KW-0472">Membrane</keyword>
<comment type="caution">
    <text evidence="9">The sequence shown here is derived from an EMBL/GenBank/DDBJ whole genome shotgun (WGS) entry which is preliminary data.</text>
</comment>
<proteinExistence type="inferred from homology"/>
<feature type="transmembrane region" description="Helical" evidence="8">
    <location>
        <begin position="27"/>
        <end position="47"/>
    </location>
</feature>
<dbReference type="GO" id="GO:0022857">
    <property type="term" value="F:transmembrane transporter activity"/>
    <property type="evidence" value="ECO:0007669"/>
    <property type="project" value="InterPro"/>
</dbReference>
<dbReference type="AlphaFoldDB" id="A0A3M8CG57"/>
<organism evidence="9 10">
    <name type="scientific">Brevibacillus panacihumi</name>
    <dbReference type="NCBI Taxonomy" id="497735"/>
    <lineage>
        <taxon>Bacteria</taxon>
        <taxon>Bacillati</taxon>
        <taxon>Bacillota</taxon>
        <taxon>Bacilli</taxon>
        <taxon>Bacillales</taxon>
        <taxon>Paenibacillaceae</taxon>
        <taxon>Brevibacillus</taxon>
    </lineage>
</organism>
<name>A0A3M8CG57_9BACL</name>
<comment type="subcellular location">
    <subcellularLocation>
        <location evidence="1 7">Cell membrane</location>
        <topology evidence="1 7">Multi-pass membrane protein</topology>
    </subcellularLocation>
</comment>
<evidence type="ECO:0000256" key="4">
    <source>
        <dbReference type="ARBA" id="ARBA00022692"/>
    </source>
</evidence>
<evidence type="ECO:0000313" key="10">
    <source>
        <dbReference type="Proteomes" id="UP000281915"/>
    </source>
</evidence>
<evidence type="ECO:0000256" key="5">
    <source>
        <dbReference type="ARBA" id="ARBA00022989"/>
    </source>
</evidence>
<accession>A0A3M8CG57</accession>